<evidence type="ECO:0000256" key="1">
    <source>
        <dbReference type="SAM" id="MobiDB-lite"/>
    </source>
</evidence>
<evidence type="ECO:0000313" key="4">
    <source>
        <dbReference type="EMBL" id="RVX06438.1"/>
    </source>
</evidence>
<protein>
    <submittedName>
        <fullName evidence="4">Protein trichome birefringence-like 19</fullName>
    </submittedName>
</protein>
<feature type="transmembrane region" description="Helical" evidence="2">
    <location>
        <begin position="23"/>
        <end position="43"/>
    </location>
</feature>
<keyword evidence="2" id="KW-0472">Membrane</keyword>
<dbReference type="InterPro" id="IPR025846">
    <property type="entry name" value="TBL_N"/>
</dbReference>
<dbReference type="EMBL" id="QGNW01000051">
    <property type="protein sequence ID" value="RVX06438.1"/>
    <property type="molecule type" value="Genomic_DNA"/>
</dbReference>
<proteinExistence type="predicted"/>
<keyword evidence="2" id="KW-1133">Transmembrane helix</keyword>
<dbReference type="PANTHER" id="PTHR32285">
    <property type="entry name" value="PROTEIN TRICHOME BIREFRINGENCE-LIKE 9-RELATED"/>
    <property type="match status" value="1"/>
</dbReference>
<dbReference type="Pfam" id="PF14416">
    <property type="entry name" value="PMR5N"/>
    <property type="match status" value="1"/>
</dbReference>
<sequence length="178" mass="20117">MKLQGSDILPYGKCHTLQKTPKVVLLVTLALVLLTIIPLYTFARVPFISLKNISSSSSSSSPSSSSFSSQPSSSHVNTPLEDDPIRVEEPTVKKCDIFSGEWIRNPKAPYYTNTTCWAIHEHQNCMKYGRPDLDFMKWRWKPDGCELPIFNPAQFLELMRDKTLALLGILWPETICSP</sequence>
<dbReference type="Proteomes" id="UP000288805">
    <property type="component" value="Unassembled WGS sequence"/>
</dbReference>
<organism evidence="4 5">
    <name type="scientific">Vitis vinifera</name>
    <name type="common">Grape</name>
    <dbReference type="NCBI Taxonomy" id="29760"/>
    <lineage>
        <taxon>Eukaryota</taxon>
        <taxon>Viridiplantae</taxon>
        <taxon>Streptophyta</taxon>
        <taxon>Embryophyta</taxon>
        <taxon>Tracheophyta</taxon>
        <taxon>Spermatophyta</taxon>
        <taxon>Magnoliopsida</taxon>
        <taxon>eudicotyledons</taxon>
        <taxon>Gunneridae</taxon>
        <taxon>Pentapetalae</taxon>
        <taxon>rosids</taxon>
        <taxon>Vitales</taxon>
        <taxon>Vitaceae</taxon>
        <taxon>Viteae</taxon>
        <taxon>Vitis</taxon>
    </lineage>
</organism>
<dbReference type="GO" id="GO:0016413">
    <property type="term" value="F:O-acetyltransferase activity"/>
    <property type="evidence" value="ECO:0007669"/>
    <property type="project" value="InterPro"/>
</dbReference>
<dbReference type="InterPro" id="IPR029962">
    <property type="entry name" value="TBL"/>
</dbReference>
<evidence type="ECO:0000256" key="2">
    <source>
        <dbReference type="SAM" id="Phobius"/>
    </source>
</evidence>
<comment type="caution">
    <text evidence="4">The sequence shown here is derived from an EMBL/GenBank/DDBJ whole genome shotgun (WGS) entry which is preliminary data.</text>
</comment>
<accession>A0A438JBV4</accession>
<name>A0A438JBV4_VITVI</name>
<feature type="compositionally biased region" description="Low complexity" evidence="1">
    <location>
        <begin position="56"/>
        <end position="74"/>
    </location>
</feature>
<dbReference type="AlphaFoldDB" id="A0A438JBV4"/>
<keyword evidence="2" id="KW-0812">Transmembrane</keyword>
<reference evidence="4 5" key="1">
    <citation type="journal article" date="2018" name="PLoS Genet.">
        <title>Population sequencing reveals clonal diversity and ancestral inbreeding in the grapevine cultivar Chardonnay.</title>
        <authorList>
            <person name="Roach M.J."/>
            <person name="Johnson D.L."/>
            <person name="Bohlmann J."/>
            <person name="van Vuuren H.J."/>
            <person name="Jones S.J."/>
            <person name="Pretorius I.S."/>
            <person name="Schmidt S.A."/>
            <person name="Borneman A.R."/>
        </authorList>
    </citation>
    <scope>NUCLEOTIDE SEQUENCE [LARGE SCALE GENOMIC DNA]</scope>
    <source>
        <strain evidence="5">cv. Chardonnay</strain>
        <tissue evidence="4">Leaf</tissue>
    </source>
</reference>
<feature type="domain" description="Trichome birefringence-like N-terminal" evidence="3">
    <location>
        <begin position="93"/>
        <end position="146"/>
    </location>
</feature>
<dbReference type="PANTHER" id="PTHR32285:SF48">
    <property type="entry name" value="PROTEIN TRICHOME BIREFRINGENCE-LIKE 19"/>
    <property type="match status" value="1"/>
</dbReference>
<gene>
    <name evidence="4" type="primary">TBL19_4</name>
    <name evidence="4" type="ORF">CK203_023641</name>
</gene>
<feature type="region of interest" description="Disordered" evidence="1">
    <location>
        <begin position="56"/>
        <end position="83"/>
    </location>
</feature>
<evidence type="ECO:0000313" key="5">
    <source>
        <dbReference type="Proteomes" id="UP000288805"/>
    </source>
</evidence>
<evidence type="ECO:0000259" key="3">
    <source>
        <dbReference type="Pfam" id="PF14416"/>
    </source>
</evidence>